<organism evidence="7 8">
    <name type="scientific">Candidatus Pseudoramibacter fermentans</name>
    <dbReference type="NCBI Taxonomy" id="2594427"/>
    <lineage>
        <taxon>Bacteria</taxon>
        <taxon>Bacillati</taxon>
        <taxon>Bacillota</taxon>
        <taxon>Clostridia</taxon>
        <taxon>Eubacteriales</taxon>
        <taxon>Eubacteriaceae</taxon>
        <taxon>Pseudoramibacter</taxon>
    </lineage>
</organism>
<comment type="cofactor">
    <cofactor evidence="1">
        <name>FMN</name>
        <dbReference type="ChEBI" id="CHEBI:58210"/>
    </cofactor>
</comment>
<feature type="domain" description="Nitroreductase" evidence="6">
    <location>
        <begin position="68"/>
        <end position="145"/>
    </location>
</feature>
<dbReference type="GO" id="GO:0016491">
    <property type="term" value="F:oxidoreductase activity"/>
    <property type="evidence" value="ECO:0007669"/>
    <property type="project" value="UniProtKB-KW"/>
</dbReference>
<reference evidence="7" key="1">
    <citation type="journal article" date="2020" name="Appl. Environ. Microbiol.">
        <title>Medium-Chain Fatty Acid Synthesis by 'Candidatus Weimeria bifida' gen. nov., sp. nov., and 'Candidatus Pseudoramibacter fermentans' sp. nov.</title>
        <authorList>
            <person name="Scarborough M.J."/>
            <person name="Myers K.S."/>
            <person name="Donohue T.J."/>
            <person name="Noguera D.R."/>
        </authorList>
    </citation>
    <scope>NUCLEOTIDE SEQUENCE</scope>
    <source>
        <strain evidence="7">EUB1.1</strain>
    </source>
</reference>
<keyword evidence="4" id="KW-0288">FMN</keyword>
<feature type="domain" description="Nitroreductase" evidence="6">
    <location>
        <begin position="6"/>
        <end position="59"/>
    </location>
</feature>
<evidence type="ECO:0000256" key="5">
    <source>
        <dbReference type="ARBA" id="ARBA00023002"/>
    </source>
</evidence>
<evidence type="ECO:0000259" key="6">
    <source>
        <dbReference type="Pfam" id="PF00881"/>
    </source>
</evidence>
<dbReference type="CDD" id="cd02150">
    <property type="entry name" value="nitroreductase"/>
    <property type="match status" value="1"/>
</dbReference>
<dbReference type="Proteomes" id="UP000473648">
    <property type="component" value="Unassembled WGS sequence"/>
</dbReference>
<keyword evidence="5" id="KW-0560">Oxidoreductase</keyword>
<dbReference type="EMBL" id="VOGB01000005">
    <property type="protein sequence ID" value="MQM73651.1"/>
    <property type="molecule type" value="Genomic_DNA"/>
</dbReference>
<comment type="caution">
    <text evidence="7">The sequence shown here is derived from an EMBL/GenBank/DDBJ whole genome shotgun (WGS) entry which is preliminary data.</text>
</comment>
<dbReference type="SUPFAM" id="SSF55469">
    <property type="entry name" value="FMN-dependent nitroreductase-like"/>
    <property type="match status" value="1"/>
</dbReference>
<dbReference type="Pfam" id="PF00881">
    <property type="entry name" value="Nitroreductase"/>
    <property type="match status" value="2"/>
</dbReference>
<evidence type="ECO:0000313" key="8">
    <source>
        <dbReference type="Proteomes" id="UP000473648"/>
    </source>
</evidence>
<dbReference type="InterPro" id="IPR029479">
    <property type="entry name" value="Nitroreductase"/>
</dbReference>
<dbReference type="PANTHER" id="PTHR43673">
    <property type="entry name" value="NAD(P)H NITROREDUCTASE YDGI-RELATED"/>
    <property type="match status" value="1"/>
</dbReference>
<dbReference type="PANTHER" id="PTHR43673:SF2">
    <property type="entry name" value="NITROREDUCTASE"/>
    <property type="match status" value="1"/>
</dbReference>
<sequence>MNALFTRHSVRQYTDRPVEEEKIETLIKAAMAAPTAGNQQEWEFVVVTDPEVKKQAAAASPYAGCAAKAGVLIVPVGDPTTCRFPDCFDADMSAAMENILIEAVHLELGAVWLAIAPFEDRIQNLQKALDIPKNVVPFAIASIGYPAQPNREDGRNYDFSKVHRDRY</sequence>
<evidence type="ECO:0000256" key="4">
    <source>
        <dbReference type="ARBA" id="ARBA00022643"/>
    </source>
</evidence>
<evidence type="ECO:0000256" key="3">
    <source>
        <dbReference type="ARBA" id="ARBA00022630"/>
    </source>
</evidence>
<protein>
    <submittedName>
        <fullName evidence="7">Nitroreductase family protein</fullName>
    </submittedName>
</protein>
<accession>A0A6L5GTP9</accession>
<comment type="similarity">
    <text evidence="2">Belongs to the nitroreductase family.</text>
</comment>
<dbReference type="Gene3D" id="3.40.109.10">
    <property type="entry name" value="NADH Oxidase"/>
    <property type="match status" value="1"/>
</dbReference>
<keyword evidence="8" id="KW-1185">Reference proteome</keyword>
<keyword evidence="3" id="KW-0285">Flavoprotein</keyword>
<proteinExistence type="inferred from homology"/>
<dbReference type="InterPro" id="IPR000415">
    <property type="entry name" value="Nitroreductase-like"/>
</dbReference>
<gene>
    <name evidence="7" type="ORF">FRC53_09620</name>
</gene>
<dbReference type="AlphaFoldDB" id="A0A6L5GTP9"/>
<name>A0A6L5GTP9_9FIRM</name>
<evidence type="ECO:0000313" key="7">
    <source>
        <dbReference type="EMBL" id="MQM73651.1"/>
    </source>
</evidence>
<evidence type="ECO:0000256" key="1">
    <source>
        <dbReference type="ARBA" id="ARBA00001917"/>
    </source>
</evidence>
<evidence type="ECO:0000256" key="2">
    <source>
        <dbReference type="ARBA" id="ARBA00007118"/>
    </source>
</evidence>